<proteinExistence type="predicted"/>
<reference evidence="2 3" key="2">
    <citation type="journal article" date="2012" name="Stand. Genomic Sci.">
        <title>Complete genome sequence of the orange-red pigmented, radioresistant Deinococcus proteolyticus type strain (MRP(T)).</title>
        <authorList>
            <person name="Copeland A."/>
            <person name="Zeytun A."/>
            <person name="Yassawong M."/>
            <person name="Nolan M."/>
            <person name="Lucas S."/>
            <person name="Hammon N."/>
            <person name="Deshpande S."/>
            <person name="Cheng J.F."/>
            <person name="Han C."/>
            <person name="Tapia R."/>
            <person name="Goodwin L.A."/>
            <person name="Pitluck S."/>
            <person name="Mavromatis K."/>
            <person name="Liolios K."/>
            <person name="Pagani I."/>
            <person name="Ivanova N."/>
            <person name="Mikhailova N."/>
            <person name="Pati A."/>
            <person name="Chen A."/>
            <person name="Palaniappan K."/>
            <person name="Land M."/>
            <person name="Hauser L."/>
            <person name="Jeffries C.D."/>
            <person name="Brambilla E.M."/>
            <person name="Rohde M."/>
            <person name="Sikorski J."/>
            <person name="Pukall R."/>
            <person name="Goker M."/>
            <person name="Detter J.C."/>
            <person name="Woyke T."/>
            <person name="Bristow J."/>
            <person name="Eisen J.A."/>
            <person name="Markowitz V."/>
            <person name="Hugenholtz P."/>
            <person name="Kyrpides N.C."/>
            <person name="Klenk H.P."/>
            <person name="Lapidus A."/>
        </authorList>
    </citation>
    <scope>NUCLEOTIDE SEQUENCE [LARGE SCALE GENOMIC DNA]</scope>
    <source>
        <strain evidence="3">ATCC 35074 / DSM 20540 / JCM 6276 / NBRC 101906 / NCIMB 13154 / VKM Ac-1939 / CCM 2703 / MRP</strain>
    </source>
</reference>
<organism evidence="2 3">
    <name type="scientific">Deinococcus proteolyticus (strain ATCC 35074 / DSM 20540 / JCM 6276 / NBRC 101906 / NCIMB 13154 / VKM Ac-1939 / CCM 2703 / MRP)</name>
    <dbReference type="NCBI Taxonomy" id="693977"/>
    <lineage>
        <taxon>Bacteria</taxon>
        <taxon>Thermotogati</taxon>
        <taxon>Deinococcota</taxon>
        <taxon>Deinococci</taxon>
        <taxon>Deinococcales</taxon>
        <taxon>Deinococcaceae</taxon>
        <taxon>Deinococcus</taxon>
    </lineage>
</organism>
<evidence type="ECO:0000256" key="1">
    <source>
        <dbReference type="SAM" id="Phobius"/>
    </source>
</evidence>
<dbReference type="AlphaFoldDB" id="F0RK73"/>
<keyword evidence="3" id="KW-1185">Reference proteome</keyword>
<evidence type="ECO:0000313" key="3">
    <source>
        <dbReference type="Proteomes" id="UP000007718"/>
    </source>
</evidence>
<accession>F0RK73</accession>
<dbReference type="Proteomes" id="UP000007718">
    <property type="component" value="Chromosome"/>
</dbReference>
<name>F0RK73_DEIPM</name>
<reference evidence="3" key="1">
    <citation type="submission" date="2011-02" db="EMBL/GenBank/DDBJ databases">
        <title>The complete sequence of chromosome of Deinococcus proteolyticus DSM 20540.</title>
        <authorList>
            <consortium name="US DOE Joint Genome Institute (JGI-PGF)"/>
            <person name="Lucas S."/>
            <person name="Copeland A."/>
            <person name="Lapidus A."/>
            <person name="Bruce D."/>
            <person name="Goodwin L."/>
            <person name="Pitluck S."/>
            <person name="Kyrpides N."/>
            <person name="Mavromatis K."/>
            <person name="Pagani I."/>
            <person name="Ivanova N."/>
            <person name="Ovchinnikova G."/>
            <person name="Zeytun A."/>
            <person name="Detter J.C."/>
            <person name="Han C."/>
            <person name="Land M."/>
            <person name="Hauser L."/>
            <person name="Markowitz V."/>
            <person name="Cheng J.-F."/>
            <person name="Hugenholtz P."/>
            <person name="Woyke T."/>
            <person name="Wu D."/>
            <person name="Pukall R."/>
            <person name="Steenblock K."/>
            <person name="Brambilla E."/>
            <person name="Klenk H.-P."/>
            <person name="Eisen J.A."/>
        </authorList>
    </citation>
    <scope>NUCLEOTIDE SEQUENCE [LARGE SCALE GENOMIC DNA]</scope>
    <source>
        <strain evidence="3">ATCC 35074 / DSM 20540 / JCM 6276 / NBRC 101906 / NCIMB 13154 / VKM Ac-1939 / CCM 2703 / MRP</strain>
    </source>
</reference>
<dbReference type="EMBL" id="CP002536">
    <property type="protein sequence ID" value="ADY25632.1"/>
    <property type="molecule type" value="Genomic_DNA"/>
</dbReference>
<keyword evidence="1" id="KW-0472">Membrane</keyword>
<dbReference type="RefSeq" id="WP_013614241.1">
    <property type="nucleotide sequence ID" value="NC_015161.1"/>
</dbReference>
<keyword evidence="1" id="KW-1133">Transmembrane helix</keyword>
<dbReference type="OrthoDB" id="10004558at2"/>
<keyword evidence="1" id="KW-0812">Transmembrane</keyword>
<dbReference type="STRING" id="693977.Deipr_0464"/>
<sequence length="71" mass="7731">MFYFVLGLLLGQFAIWDWKWAAVCGVANALAMAFVMPKLSLPITYPAIHFALLGVGLLVLWGSSRASDLST</sequence>
<dbReference type="KEGG" id="dpt:Deipr_0464"/>
<dbReference type="HOGENOM" id="CLU_2733360_0_0_0"/>
<evidence type="ECO:0000313" key="2">
    <source>
        <dbReference type="EMBL" id="ADY25632.1"/>
    </source>
</evidence>
<feature type="transmembrane region" description="Helical" evidence="1">
    <location>
        <begin position="43"/>
        <end position="61"/>
    </location>
</feature>
<protein>
    <submittedName>
        <fullName evidence="2">Uncharacterized protein</fullName>
    </submittedName>
</protein>
<gene>
    <name evidence="2" type="ordered locus">Deipr_0464</name>
</gene>